<proteinExistence type="predicted"/>
<name>X1KRY4_9ZZZZ</name>
<protein>
    <submittedName>
        <fullName evidence="1">Uncharacterized protein</fullName>
    </submittedName>
</protein>
<accession>X1KRY4</accession>
<evidence type="ECO:0000313" key="1">
    <source>
        <dbReference type="EMBL" id="GAH96390.1"/>
    </source>
</evidence>
<dbReference type="AlphaFoldDB" id="X1KRY4"/>
<reference evidence="1" key="1">
    <citation type="journal article" date="2014" name="Front. Microbiol.">
        <title>High frequency of phylogenetically diverse reductive dehalogenase-homologous genes in deep subseafloor sedimentary metagenomes.</title>
        <authorList>
            <person name="Kawai M."/>
            <person name="Futagami T."/>
            <person name="Toyoda A."/>
            <person name="Takaki Y."/>
            <person name="Nishi S."/>
            <person name="Hori S."/>
            <person name="Arai W."/>
            <person name="Tsubouchi T."/>
            <person name="Morono Y."/>
            <person name="Uchiyama I."/>
            <person name="Ito T."/>
            <person name="Fujiyama A."/>
            <person name="Inagaki F."/>
            <person name="Takami H."/>
        </authorList>
    </citation>
    <scope>NUCLEOTIDE SEQUENCE</scope>
    <source>
        <strain evidence="1">Expedition CK06-06</strain>
    </source>
</reference>
<dbReference type="EMBL" id="BARV01001454">
    <property type="protein sequence ID" value="GAH96390.1"/>
    <property type="molecule type" value="Genomic_DNA"/>
</dbReference>
<organism evidence="1">
    <name type="scientific">marine sediment metagenome</name>
    <dbReference type="NCBI Taxonomy" id="412755"/>
    <lineage>
        <taxon>unclassified sequences</taxon>
        <taxon>metagenomes</taxon>
        <taxon>ecological metagenomes</taxon>
    </lineage>
</organism>
<sequence length="307" mass="34868">MKSKRFRKTLYILLLSFAVVILAFASIYLINIYNIDRSYYQVYNTKDKVALRKFPYPYRAAMTICSDIDGTTTKEEFLEIQKFLNTKEETSMGEGVGLEIGNSFVMYAPPTCAFSYFSGNPGSAQIIGKFIKAGYIDFLHSYGEKDNFTRKDAIKAIEELNNNQYKVDVWVDHAKTPDNLGDDRTFGLGDHPGSIAYHSDLTLAYGIKFVWLGRVTTVIGQSVPITLKTFSSVYDSRHPVQSLINMGKEFAKNVLAVLGNKKYAMHKNYDLVRIAKLDDGQKAYEFLRFDNYWKGVATALLLSAWRT</sequence>
<comment type="caution">
    <text evidence="1">The sequence shown here is derived from an EMBL/GenBank/DDBJ whole genome shotgun (WGS) entry which is preliminary data.</text>
</comment>
<gene>
    <name evidence="1" type="ORF">S06H3_04211</name>
</gene>